<evidence type="ECO:0000256" key="11">
    <source>
        <dbReference type="ARBA" id="ARBA00047859"/>
    </source>
</evidence>
<comment type="similarity">
    <text evidence="8">Belongs to the DszC flavin monooxygenase family.</text>
</comment>
<evidence type="ECO:0000259" key="15">
    <source>
        <dbReference type="Pfam" id="PF08028"/>
    </source>
</evidence>
<organism evidence="16 17">
    <name type="scientific">Cupriavidus pampae</name>
    <dbReference type="NCBI Taxonomy" id="659251"/>
    <lineage>
        <taxon>Bacteria</taxon>
        <taxon>Pseudomonadati</taxon>
        <taxon>Pseudomonadota</taxon>
        <taxon>Betaproteobacteria</taxon>
        <taxon>Burkholderiales</taxon>
        <taxon>Burkholderiaceae</taxon>
        <taxon>Cupriavidus</taxon>
    </lineage>
</organism>
<evidence type="ECO:0000256" key="8">
    <source>
        <dbReference type="ARBA" id="ARBA00034317"/>
    </source>
</evidence>
<dbReference type="PANTHER" id="PTHR43884">
    <property type="entry name" value="ACYL-COA DEHYDROGENASE"/>
    <property type="match status" value="1"/>
</dbReference>
<dbReference type="Pfam" id="PF08028">
    <property type="entry name" value="Acyl-CoA_dh_2"/>
    <property type="match status" value="1"/>
</dbReference>
<sequence>MLAGHVSLKEGFMNAPLQLDSLDSLYPLQTALDGLPELARQIGAGAAAREARRVLPYEGFALFRKSGLGALRLPVAWGGLGGTLVDLFDAITTIAAEESNVAHALRIHYDQTEVLRLSPRSAFNDVQIARVSEGAIFGGASTERTTSRPGEIQTALRRDGDRYLLSGRKYYSTGTAFSDYARINVLGADGEPVLIVIPVNRAGFSIVDDWDGMGQRMTASGSLLFDNVAVFANEVAPRDSTTLVGRHCGALRQLHLVAVAAGIVRNAWNDARRYVLEHGRPALHSPAPSAREDHFIQGVIGDLAAHSHAIDGLVRENARALDRSADALVNGADNAEELVLAGALATAQTQLVVSKLALHAGERMFEAGGASFTARAHNFDRHWRNLRTIFSHNPLLHKARVVGAYHLNGETTHLTEGRVF</sequence>
<dbReference type="InterPro" id="IPR006091">
    <property type="entry name" value="Acyl-CoA_Oxase/DH_mid-dom"/>
</dbReference>
<evidence type="ECO:0000256" key="4">
    <source>
        <dbReference type="ARBA" id="ARBA00022741"/>
    </source>
</evidence>
<dbReference type="SUPFAM" id="SSF56645">
    <property type="entry name" value="Acyl-CoA dehydrogenase NM domain-like"/>
    <property type="match status" value="1"/>
</dbReference>
<reference evidence="16 17" key="1">
    <citation type="submission" date="2021-08" db="EMBL/GenBank/DDBJ databases">
        <authorList>
            <person name="Peeters C."/>
        </authorList>
    </citation>
    <scope>NUCLEOTIDE SEQUENCE [LARGE SCALE GENOMIC DNA]</scope>
    <source>
        <strain evidence="16 17">LMG 32289</strain>
    </source>
</reference>
<dbReference type="InterPro" id="IPR009100">
    <property type="entry name" value="AcylCoA_DH/oxidase_NM_dom_sf"/>
</dbReference>
<evidence type="ECO:0000256" key="13">
    <source>
        <dbReference type="ARBA" id="ARBA00049456"/>
    </source>
</evidence>
<evidence type="ECO:0000256" key="2">
    <source>
        <dbReference type="ARBA" id="ARBA00022630"/>
    </source>
</evidence>
<dbReference type="CDD" id="cd01163">
    <property type="entry name" value="DszC"/>
    <property type="match status" value="1"/>
</dbReference>
<keyword evidence="4" id="KW-0547">Nucleotide-binding</keyword>
<dbReference type="EC" id="1.14.14.21" evidence="9"/>
<evidence type="ECO:0000256" key="5">
    <source>
        <dbReference type="ARBA" id="ARBA00023002"/>
    </source>
</evidence>
<dbReference type="InterPro" id="IPR036250">
    <property type="entry name" value="AcylCo_DH-like_C"/>
</dbReference>
<accession>A0ABM8XS60</accession>
<dbReference type="InterPro" id="IPR013107">
    <property type="entry name" value="Acyl-CoA_DH_C"/>
</dbReference>
<gene>
    <name evidence="16" type="primary">sfnC</name>
    <name evidence="16" type="ORF">LMG32289_05303</name>
</gene>
<keyword evidence="2" id="KW-0285">Flavoprotein</keyword>
<evidence type="ECO:0000256" key="10">
    <source>
        <dbReference type="ARBA" id="ARBA00034345"/>
    </source>
</evidence>
<keyword evidence="6 16" id="KW-0503">Monooxygenase</keyword>
<evidence type="ECO:0000256" key="9">
    <source>
        <dbReference type="ARBA" id="ARBA00034328"/>
    </source>
</evidence>
<dbReference type="PIRSF" id="PIRSF016578">
    <property type="entry name" value="HsaA"/>
    <property type="match status" value="1"/>
</dbReference>
<evidence type="ECO:0000256" key="1">
    <source>
        <dbReference type="ARBA" id="ARBA00004496"/>
    </source>
</evidence>
<keyword evidence="3" id="KW-0288">FMN</keyword>
<evidence type="ECO:0000256" key="12">
    <source>
        <dbReference type="ARBA" id="ARBA00048445"/>
    </source>
</evidence>
<evidence type="ECO:0000256" key="7">
    <source>
        <dbReference type="ARBA" id="ARBA00034307"/>
    </source>
</evidence>
<dbReference type="InterPro" id="IPR037069">
    <property type="entry name" value="AcylCoA_DH/ox_N_sf"/>
</dbReference>
<dbReference type="Gene3D" id="1.20.140.10">
    <property type="entry name" value="Butyryl-CoA Dehydrogenase, subunit A, domain 3"/>
    <property type="match status" value="1"/>
</dbReference>
<evidence type="ECO:0000313" key="17">
    <source>
        <dbReference type="Proteomes" id="UP000706525"/>
    </source>
</evidence>
<dbReference type="Proteomes" id="UP000706525">
    <property type="component" value="Unassembled WGS sequence"/>
</dbReference>
<comment type="catalytic activity">
    <reaction evidence="12">
        <text>dibenzothiophene 5-oxide + FMNH2 + O2 = dibenzothiophene 5,5-dioxide + FMN + H2O + H(+)</text>
        <dbReference type="Rhea" id="RHEA:49080"/>
        <dbReference type="ChEBI" id="CHEBI:15377"/>
        <dbReference type="ChEBI" id="CHEBI:15378"/>
        <dbReference type="ChEBI" id="CHEBI:15379"/>
        <dbReference type="ChEBI" id="CHEBI:23683"/>
        <dbReference type="ChEBI" id="CHEBI:57618"/>
        <dbReference type="ChEBI" id="CHEBI:58210"/>
        <dbReference type="ChEBI" id="CHEBI:90356"/>
    </reaction>
</comment>
<feature type="domain" description="Acyl-CoA dehydrogenase C-terminal" evidence="15">
    <location>
        <begin position="256"/>
        <end position="393"/>
    </location>
</feature>
<comment type="subcellular location">
    <subcellularLocation>
        <location evidence="1">Cytoplasm</location>
    </subcellularLocation>
</comment>
<evidence type="ECO:0000259" key="14">
    <source>
        <dbReference type="Pfam" id="PF02770"/>
    </source>
</evidence>
<comment type="caution">
    <text evidence="16">The sequence shown here is derived from an EMBL/GenBank/DDBJ whole genome shotgun (WGS) entry which is preliminary data.</text>
</comment>
<evidence type="ECO:0000256" key="3">
    <source>
        <dbReference type="ARBA" id="ARBA00022643"/>
    </source>
</evidence>
<feature type="domain" description="Acyl-CoA oxidase/dehydrogenase middle" evidence="14">
    <location>
        <begin position="143"/>
        <end position="228"/>
    </location>
</feature>
<evidence type="ECO:0000256" key="6">
    <source>
        <dbReference type="ARBA" id="ARBA00023033"/>
    </source>
</evidence>
<comment type="catalytic activity">
    <reaction evidence="13">
        <text>dibenzothiophene + 2 FMNH2 + 2 O2 = dibenzothiophene 5,5-dioxide + 2 FMN + 2 H2O + 2 H(+)</text>
        <dbReference type="Rhea" id="RHEA:49072"/>
        <dbReference type="ChEBI" id="CHEBI:15377"/>
        <dbReference type="ChEBI" id="CHEBI:15378"/>
        <dbReference type="ChEBI" id="CHEBI:15379"/>
        <dbReference type="ChEBI" id="CHEBI:23681"/>
        <dbReference type="ChEBI" id="CHEBI:57618"/>
        <dbReference type="ChEBI" id="CHEBI:58210"/>
        <dbReference type="ChEBI" id="CHEBI:90356"/>
        <dbReference type="EC" id="1.14.14.21"/>
    </reaction>
</comment>
<protein>
    <recommendedName>
        <fullName evidence="10">Dibenzothiophene monooxygenase</fullName>
        <ecNumber evidence="9">1.14.14.21</ecNumber>
    </recommendedName>
</protein>
<comment type="catalytic activity">
    <reaction evidence="11">
        <text>dibenzothiophene + FMNH2 + O2 = dibenzothiophene 5-oxide + FMN + H2O + H(+)</text>
        <dbReference type="Rhea" id="RHEA:49076"/>
        <dbReference type="ChEBI" id="CHEBI:15377"/>
        <dbReference type="ChEBI" id="CHEBI:15378"/>
        <dbReference type="ChEBI" id="CHEBI:15379"/>
        <dbReference type="ChEBI" id="CHEBI:23681"/>
        <dbReference type="ChEBI" id="CHEBI:23683"/>
        <dbReference type="ChEBI" id="CHEBI:57618"/>
        <dbReference type="ChEBI" id="CHEBI:58210"/>
    </reaction>
</comment>
<dbReference type="SUPFAM" id="SSF47203">
    <property type="entry name" value="Acyl-CoA dehydrogenase C-terminal domain-like"/>
    <property type="match status" value="1"/>
</dbReference>
<evidence type="ECO:0000313" key="16">
    <source>
        <dbReference type="EMBL" id="CAG9183181.1"/>
    </source>
</evidence>
<dbReference type="InterPro" id="IPR046373">
    <property type="entry name" value="Acyl-CoA_Oxase/DH_mid-dom_sf"/>
</dbReference>
<keyword evidence="5 16" id="KW-0560">Oxidoreductase</keyword>
<comment type="pathway">
    <text evidence="7">Sulfur metabolism; dibenzothiophene degradation.</text>
</comment>
<dbReference type="Gene3D" id="2.40.110.10">
    <property type="entry name" value="Butyryl-CoA Dehydrogenase, subunit A, domain 2"/>
    <property type="match status" value="1"/>
</dbReference>
<dbReference type="EMBL" id="CAJZAG010000011">
    <property type="protein sequence ID" value="CAG9183181.1"/>
    <property type="molecule type" value="Genomic_DNA"/>
</dbReference>
<proteinExistence type="inferred from homology"/>
<dbReference type="GO" id="GO:0004497">
    <property type="term" value="F:monooxygenase activity"/>
    <property type="evidence" value="ECO:0007669"/>
    <property type="project" value="UniProtKB-KW"/>
</dbReference>
<keyword evidence="17" id="KW-1185">Reference proteome</keyword>
<dbReference type="PANTHER" id="PTHR43884:SF12">
    <property type="entry name" value="ISOVALERYL-COA DEHYDROGENASE, MITOCHONDRIAL-RELATED"/>
    <property type="match status" value="1"/>
</dbReference>
<dbReference type="Pfam" id="PF02770">
    <property type="entry name" value="Acyl-CoA_dh_M"/>
    <property type="match status" value="1"/>
</dbReference>
<name>A0ABM8XS60_9BURK</name>
<dbReference type="Gene3D" id="1.10.540.10">
    <property type="entry name" value="Acyl-CoA dehydrogenase/oxidase, N-terminal domain"/>
    <property type="match status" value="1"/>
</dbReference>